<protein>
    <submittedName>
        <fullName evidence="1">Uncharacterized protein</fullName>
    </submittedName>
</protein>
<evidence type="ECO:0000313" key="1">
    <source>
        <dbReference type="EMBL" id="KZV82910.1"/>
    </source>
</evidence>
<proteinExistence type="predicted"/>
<keyword evidence="2" id="KW-1185">Reference proteome</keyword>
<organism evidence="1 2">
    <name type="scientific">Exidia glandulosa HHB12029</name>
    <dbReference type="NCBI Taxonomy" id="1314781"/>
    <lineage>
        <taxon>Eukaryota</taxon>
        <taxon>Fungi</taxon>
        <taxon>Dikarya</taxon>
        <taxon>Basidiomycota</taxon>
        <taxon>Agaricomycotina</taxon>
        <taxon>Agaricomycetes</taxon>
        <taxon>Auriculariales</taxon>
        <taxon>Exidiaceae</taxon>
        <taxon>Exidia</taxon>
    </lineage>
</organism>
<name>A0A165CQK6_EXIGL</name>
<dbReference type="AlphaFoldDB" id="A0A165CQK6"/>
<dbReference type="Proteomes" id="UP000077266">
    <property type="component" value="Unassembled WGS sequence"/>
</dbReference>
<gene>
    <name evidence="1" type="ORF">EXIGLDRAFT_729116</name>
</gene>
<evidence type="ECO:0000313" key="2">
    <source>
        <dbReference type="Proteomes" id="UP000077266"/>
    </source>
</evidence>
<dbReference type="InParanoid" id="A0A165CQK6"/>
<sequence>MHHLLGIDIQEAIALFPNLCRLQVTCDVYQNNILAASFWPAYDHAERDFRLLQLDIPSADLYPLLAALPLRLVGCISLEWAPLNVPYILRDFDNVQVIAVLPCSVSLNGFWNVILRNAHGQDRIFRRVPQGETLMMVRETACAEVTLPIQLLACTRLPEHLRKLTLLLGYSTPPFTPVALQLSAEPWRLRSLTVDELVLSARIPAEVRAAVPEDVFIESAARYLRMQSSALDTVITTWLPSCANQPRTLVGIQAI</sequence>
<accession>A0A165CQK6</accession>
<dbReference type="EMBL" id="KV426298">
    <property type="protein sequence ID" value="KZV82910.1"/>
    <property type="molecule type" value="Genomic_DNA"/>
</dbReference>
<reference evidence="1 2" key="1">
    <citation type="journal article" date="2016" name="Mol. Biol. Evol.">
        <title>Comparative Genomics of Early-Diverging Mushroom-Forming Fungi Provides Insights into the Origins of Lignocellulose Decay Capabilities.</title>
        <authorList>
            <person name="Nagy L.G."/>
            <person name="Riley R."/>
            <person name="Tritt A."/>
            <person name="Adam C."/>
            <person name="Daum C."/>
            <person name="Floudas D."/>
            <person name="Sun H."/>
            <person name="Yadav J.S."/>
            <person name="Pangilinan J."/>
            <person name="Larsson K.H."/>
            <person name="Matsuura K."/>
            <person name="Barry K."/>
            <person name="Labutti K."/>
            <person name="Kuo R."/>
            <person name="Ohm R.A."/>
            <person name="Bhattacharya S.S."/>
            <person name="Shirouzu T."/>
            <person name="Yoshinaga Y."/>
            <person name="Martin F.M."/>
            <person name="Grigoriev I.V."/>
            <person name="Hibbett D.S."/>
        </authorList>
    </citation>
    <scope>NUCLEOTIDE SEQUENCE [LARGE SCALE GENOMIC DNA]</scope>
    <source>
        <strain evidence="1 2">HHB12029</strain>
    </source>
</reference>